<proteinExistence type="predicted"/>
<reference evidence="1 2" key="1">
    <citation type="submission" date="2018-09" db="EMBL/GenBank/DDBJ databases">
        <title>Genome sequencing of strain 6GH32-13.</title>
        <authorList>
            <person name="Weon H.-Y."/>
            <person name="Heo J."/>
            <person name="Kwon S.-W."/>
        </authorList>
    </citation>
    <scope>NUCLEOTIDE SEQUENCE [LARGE SCALE GENOMIC DNA]</scope>
    <source>
        <strain evidence="1 2">5GH32-13</strain>
    </source>
</reference>
<dbReference type="AlphaFoldDB" id="A0A3B7N638"/>
<protein>
    <recommendedName>
        <fullName evidence="3">Collagen-like protein</fullName>
    </recommendedName>
</protein>
<dbReference type="OrthoDB" id="956932at2"/>
<name>A0A3B7N638_9BACT</name>
<dbReference type="KEGG" id="pseg:D3H65_27610"/>
<organism evidence="1 2">
    <name type="scientific">Paraflavitalea soli</name>
    <dbReference type="NCBI Taxonomy" id="2315862"/>
    <lineage>
        <taxon>Bacteria</taxon>
        <taxon>Pseudomonadati</taxon>
        <taxon>Bacteroidota</taxon>
        <taxon>Chitinophagia</taxon>
        <taxon>Chitinophagales</taxon>
        <taxon>Chitinophagaceae</taxon>
        <taxon>Paraflavitalea</taxon>
    </lineage>
</organism>
<accession>A0A3B7N638</accession>
<dbReference type="Gene3D" id="1.20.5.320">
    <property type="entry name" value="6-Phosphogluconate Dehydrogenase, domain 3"/>
    <property type="match status" value="1"/>
</dbReference>
<keyword evidence="2" id="KW-1185">Reference proteome</keyword>
<evidence type="ECO:0000313" key="2">
    <source>
        <dbReference type="Proteomes" id="UP000263900"/>
    </source>
</evidence>
<evidence type="ECO:0008006" key="3">
    <source>
        <dbReference type="Google" id="ProtNLM"/>
    </source>
</evidence>
<gene>
    <name evidence="1" type="ORF">D3H65_27610</name>
</gene>
<dbReference type="EMBL" id="CP032157">
    <property type="protein sequence ID" value="AXY77521.1"/>
    <property type="molecule type" value="Genomic_DNA"/>
</dbReference>
<dbReference type="Proteomes" id="UP000263900">
    <property type="component" value="Chromosome"/>
</dbReference>
<evidence type="ECO:0000313" key="1">
    <source>
        <dbReference type="EMBL" id="AXY77521.1"/>
    </source>
</evidence>
<sequence>MVAIAACKKGDTGPKGDAGAQGAPGAAGPKGTANVIYSAWISTNPWAPSTTSTGTGKATYYYDIASTKVTQGIIDSGTVLVYAKFVADPDGNGIAKLLPSIYYNVGGATTQFRFQHGLLLNTIRVICDVVPTGIPNTSNQVRYVIIPGGTPASGRSMTMSDYSKMSYEEVCRLYNIPE</sequence>